<dbReference type="RefSeq" id="WP_066089219.1">
    <property type="nucleotide sequence ID" value="NZ_LRVM01000008.1"/>
</dbReference>
<protein>
    <submittedName>
        <fullName evidence="3">Small, acid-soluble spore protein, alpha/beta type</fullName>
    </submittedName>
</protein>
<dbReference type="OrthoDB" id="1708261at2"/>
<organism evidence="3 4">
    <name type="scientific">Anaerotignum neopropionicum</name>
    <dbReference type="NCBI Taxonomy" id="36847"/>
    <lineage>
        <taxon>Bacteria</taxon>
        <taxon>Bacillati</taxon>
        <taxon>Bacillota</taxon>
        <taxon>Clostridia</taxon>
        <taxon>Lachnospirales</taxon>
        <taxon>Anaerotignaceae</taxon>
        <taxon>Anaerotignum</taxon>
    </lineage>
</organism>
<dbReference type="GO" id="GO:0003690">
    <property type="term" value="F:double-stranded DNA binding"/>
    <property type="evidence" value="ECO:0007669"/>
    <property type="project" value="InterPro"/>
</dbReference>
<dbReference type="InterPro" id="IPR038300">
    <property type="entry name" value="SASP_sf_alpha/beta"/>
</dbReference>
<accession>A0A136WD27</accession>
<dbReference type="AlphaFoldDB" id="A0A136WD27"/>
<evidence type="ECO:0000313" key="4">
    <source>
        <dbReference type="Proteomes" id="UP000070539"/>
    </source>
</evidence>
<evidence type="ECO:0000313" key="3">
    <source>
        <dbReference type="EMBL" id="KXL52394.1"/>
    </source>
</evidence>
<comment type="caution">
    <text evidence="3">The sequence shown here is derived from an EMBL/GenBank/DDBJ whole genome shotgun (WGS) entry which is preliminary data.</text>
</comment>
<dbReference type="EMBL" id="LRVM01000008">
    <property type="protein sequence ID" value="KXL52394.1"/>
    <property type="molecule type" value="Genomic_DNA"/>
</dbReference>
<dbReference type="Proteomes" id="UP000070539">
    <property type="component" value="Unassembled WGS sequence"/>
</dbReference>
<gene>
    <name evidence="3" type="ORF">CLNEO_23280</name>
</gene>
<sequence length="73" mass="8158">MGEKKELTEAQKRDMVMKYEIAEELGLLEKVEQVGWKGLTSKESGRIGGLMGKKKRDTAAKTKSPCNTSKEKL</sequence>
<keyword evidence="4" id="KW-1185">Reference proteome</keyword>
<feature type="compositionally biased region" description="Polar residues" evidence="2">
    <location>
        <begin position="64"/>
        <end position="73"/>
    </location>
</feature>
<dbReference type="Pfam" id="PF00269">
    <property type="entry name" value="SASP"/>
    <property type="match status" value="1"/>
</dbReference>
<dbReference type="STRING" id="36847.CLNEO_23280"/>
<dbReference type="Gene3D" id="6.10.10.80">
    <property type="entry name" value="Small, acid-soluble spore protein, alpha/beta type-like"/>
    <property type="match status" value="1"/>
</dbReference>
<proteinExistence type="predicted"/>
<evidence type="ECO:0000256" key="1">
    <source>
        <dbReference type="ARBA" id="ARBA00003863"/>
    </source>
</evidence>
<feature type="region of interest" description="Disordered" evidence="2">
    <location>
        <begin position="45"/>
        <end position="73"/>
    </location>
</feature>
<evidence type="ECO:0000256" key="2">
    <source>
        <dbReference type="SAM" id="MobiDB-lite"/>
    </source>
</evidence>
<reference evidence="3 4" key="1">
    <citation type="submission" date="2016-01" db="EMBL/GenBank/DDBJ databases">
        <title>Genome sequence of Clostridium neopropionicum X4, DSM-3847.</title>
        <authorList>
            <person name="Poehlein A."/>
            <person name="Beck M.H."/>
            <person name="Bengelsdorf F.R."/>
            <person name="Daniel R."/>
            <person name="Duerre P."/>
        </authorList>
    </citation>
    <scope>NUCLEOTIDE SEQUENCE [LARGE SCALE GENOMIC DNA]</scope>
    <source>
        <strain evidence="3 4">DSM-3847</strain>
    </source>
</reference>
<comment type="function">
    <text evidence="1">SASP are bound to spore DNA. They are double-stranded DNA-binding proteins that cause DNA to change to an a-like conformation. They protect the DNA backbone from chemical and enzymatic cleavage and are thus involved in dormant spore's high resistance to UV light.</text>
</comment>
<name>A0A136WD27_9FIRM</name>
<dbReference type="InterPro" id="IPR001448">
    <property type="entry name" value="SASP_alpha/beta-type"/>
</dbReference>
<dbReference type="GO" id="GO:0006265">
    <property type="term" value="P:DNA topological change"/>
    <property type="evidence" value="ECO:0007669"/>
    <property type="project" value="InterPro"/>
</dbReference>